<dbReference type="STRING" id="1798649.A3B13_03775"/>
<dbReference type="Gene3D" id="1.10.3290.10">
    <property type="entry name" value="Fido-like domain"/>
    <property type="match status" value="1"/>
</dbReference>
<evidence type="ECO:0000313" key="5">
    <source>
        <dbReference type="Proteomes" id="UP000176287"/>
    </source>
</evidence>
<sequence length="352" mass="41011">MNDKFNQRIQNLPQEIPKLIDEIDLLKSKWVSGAKLDQQVLGKLKKSVLVTSTGASTRIEGSELSDEDVERVMRGISIQKFKNRDKQEVRGYFEILTNVFEAYKSIPFSESTIKFFHRELLKYAEKDTVRRGNYKSTDNKMAMVNSDGEPTQILFDTTSSWLTPKETQELVEWTQNAFLKKQFHPLAIIGNFIVEFLLIHPFADGNGRLSRVLSNLLLLQHGYEYMPYISQEKLIEDNKPEYYVALRQSQKTFRTETENIVPWLSFFFKIILEQSKRAIQLLSEEEVGKLLSSQQQIIWNFISKAGVEITPLQIFKNTNIPRPTINQALVKLLRLKWIERIGLGRGTRYKRR</sequence>
<dbReference type="Gene3D" id="1.10.10.10">
    <property type="entry name" value="Winged helix-like DNA-binding domain superfamily/Winged helix DNA-binding domain"/>
    <property type="match status" value="1"/>
</dbReference>
<dbReference type="Proteomes" id="UP000176287">
    <property type="component" value="Unassembled WGS sequence"/>
</dbReference>
<proteinExistence type="predicted"/>
<dbReference type="GO" id="GO:0005524">
    <property type="term" value="F:ATP binding"/>
    <property type="evidence" value="ECO:0007669"/>
    <property type="project" value="UniProtKB-KW"/>
</dbReference>
<dbReference type="EMBL" id="MHKZ01000033">
    <property type="protein sequence ID" value="OGY99903.1"/>
    <property type="molecule type" value="Genomic_DNA"/>
</dbReference>
<reference evidence="4 5" key="1">
    <citation type="journal article" date="2016" name="Nat. Commun.">
        <title>Thousands of microbial genomes shed light on interconnected biogeochemical processes in an aquifer system.</title>
        <authorList>
            <person name="Anantharaman K."/>
            <person name="Brown C.T."/>
            <person name="Hug L.A."/>
            <person name="Sharon I."/>
            <person name="Castelle C.J."/>
            <person name="Probst A.J."/>
            <person name="Thomas B.C."/>
            <person name="Singh A."/>
            <person name="Wilkins M.J."/>
            <person name="Karaoz U."/>
            <person name="Brodie E.L."/>
            <person name="Williams K.H."/>
            <person name="Hubbard S.S."/>
            <person name="Banfield J.F."/>
        </authorList>
    </citation>
    <scope>NUCLEOTIDE SEQUENCE [LARGE SCALE GENOMIC DNA]</scope>
</reference>
<keyword evidence="2" id="KW-0067">ATP-binding</keyword>
<dbReference type="InterPro" id="IPR003812">
    <property type="entry name" value="Fido"/>
</dbReference>
<dbReference type="InterPro" id="IPR036388">
    <property type="entry name" value="WH-like_DNA-bd_sf"/>
</dbReference>
<keyword evidence="2" id="KW-0547">Nucleotide-binding</keyword>
<gene>
    <name evidence="4" type="ORF">A3B13_03775</name>
</gene>
<evidence type="ECO:0000259" key="3">
    <source>
        <dbReference type="PROSITE" id="PS51459"/>
    </source>
</evidence>
<name>A0A1G2CET4_9BACT</name>
<dbReference type="InterPro" id="IPR036597">
    <property type="entry name" value="Fido-like_dom_sf"/>
</dbReference>
<evidence type="ECO:0000256" key="1">
    <source>
        <dbReference type="PIRSR" id="PIRSR640198-1"/>
    </source>
</evidence>
<dbReference type="PROSITE" id="PS51459">
    <property type="entry name" value="FIDO"/>
    <property type="match status" value="1"/>
</dbReference>
<dbReference type="Pfam" id="PF02661">
    <property type="entry name" value="Fic"/>
    <property type="match status" value="1"/>
</dbReference>
<dbReference type="PANTHER" id="PTHR13504">
    <property type="entry name" value="FIDO DOMAIN-CONTAINING PROTEIN DDB_G0283145"/>
    <property type="match status" value="1"/>
</dbReference>
<feature type="domain" description="Fido" evidence="3">
    <location>
        <begin position="108"/>
        <end position="269"/>
    </location>
</feature>
<evidence type="ECO:0000313" key="4">
    <source>
        <dbReference type="EMBL" id="OGY99903.1"/>
    </source>
</evidence>
<feature type="binding site" evidence="2">
    <location>
        <begin position="242"/>
        <end position="243"/>
    </location>
    <ligand>
        <name>ATP</name>
        <dbReference type="ChEBI" id="CHEBI:30616"/>
    </ligand>
</feature>
<organism evidence="4 5">
    <name type="scientific">Candidatus Liptonbacteria bacterium RIFCSPLOWO2_01_FULL_45_15</name>
    <dbReference type="NCBI Taxonomy" id="1798649"/>
    <lineage>
        <taxon>Bacteria</taxon>
        <taxon>Candidatus Liptoniibacteriota</taxon>
    </lineage>
</organism>
<dbReference type="AlphaFoldDB" id="A0A1G2CET4"/>
<accession>A0A1G2CET4</accession>
<dbReference type="InterPro" id="IPR040198">
    <property type="entry name" value="Fido_containing"/>
</dbReference>
<feature type="active site" evidence="1">
    <location>
        <position position="200"/>
    </location>
</feature>
<dbReference type="SUPFAM" id="SSF140931">
    <property type="entry name" value="Fic-like"/>
    <property type="match status" value="1"/>
</dbReference>
<evidence type="ECO:0000256" key="2">
    <source>
        <dbReference type="PIRSR" id="PIRSR640198-2"/>
    </source>
</evidence>
<feature type="binding site" evidence="2">
    <location>
        <begin position="204"/>
        <end position="211"/>
    </location>
    <ligand>
        <name>ATP</name>
        <dbReference type="ChEBI" id="CHEBI:30616"/>
    </ligand>
</feature>
<protein>
    <recommendedName>
        <fullName evidence="3">Fido domain-containing protein</fullName>
    </recommendedName>
</protein>
<comment type="caution">
    <text evidence="4">The sequence shown here is derived from an EMBL/GenBank/DDBJ whole genome shotgun (WGS) entry which is preliminary data.</text>
</comment>
<dbReference type="PANTHER" id="PTHR13504:SF38">
    <property type="entry name" value="FIDO DOMAIN-CONTAINING PROTEIN"/>
    <property type="match status" value="1"/>
</dbReference>